<evidence type="ECO:0000313" key="2">
    <source>
        <dbReference type="Proteomes" id="UP001442364"/>
    </source>
</evidence>
<evidence type="ECO:0000313" key="1">
    <source>
        <dbReference type="EMBL" id="MEQ2379332.1"/>
    </source>
</evidence>
<dbReference type="PANTHER" id="PTHR35866">
    <property type="entry name" value="PUTATIVE-RELATED"/>
    <property type="match status" value="1"/>
</dbReference>
<sequence length="215" mass="25193">MEDISDGRLYRENDMVKTDTNSCQGCKKICCIGMGRTIVLDPYDCYRLGIGTGKTFEQLLDTNIELNMVDGCILPNIKMQTVSNGCSFLGADNRCTIHNYRPGICRMFPLGRYWEDDEHFYYILQKGECNKDNLTKIKVRKWIGIDNIESYNSYVIQWHSYIKKVQRALAGLSEEQIKILNMYNLRTFYMKGYEADKFFEEFKERLDKSIEMFGM</sequence>
<organism evidence="1 2">
    <name type="scientific">[Lactobacillus] rogosae</name>
    <dbReference type="NCBI Taxonomy" id="706562"/>
    <lineage>
        <taxon>Bacteria</taxon>
        <taxon>Bacillati</taxon>
        <taxon>Bacillota</taxon>
        <taxon>Clostridia</taxon>
        <taxon>Lachnospirales</taxon>
        <taxon>Lachnospiraceae</taxon>
        <taxon>Lachnospira</taxon>
    </lineage>
</organism>
<keyword evidence="2" id="KW-1185">Reference proteome</keyword>
<dbReference type="EMBL" id="JBBMER010000003">
    <property type="protein sequence ID" value="MEQ2379332.1"/>
    <property type="molecule type" value="Genomic_DNA"/>
</dbReference>
<name>A0ABV1BUB8_9FIRM</name>
<protein>
    <submittedName>
        <fullName evidence="1">YkgJ family cysteine cluster protein</fullName>
    </submittedName>
</protein>
<dbReference type="Pfam" id="PF03692">
    <property type="entry name" value="CxxCxxCC"/>
    <property type="match status" value="1"/>
</dbReference>
<reference evidence="1 2" key="1">
    <citation type="submission" date="2024-03" db="EMBL/GenBank/DDBJ databases">
        <title>Human intestinal bacterial collection.</title>
        <authorList>
            <person name="Pauvert C."/>
            <person name="Hitch T.C.A."/>
            <person name="Clavel T."/>
        </authorList>
    </citation>
    <scope>NUCLEOTIDE SEQUENCE [LARGE SCALE GENOMIC DNA]</scope>
    <source>
        <strain evidence="1 2">CLA-AA-H255</strain>
    </source>
</reference>
<comment type="caution">
    <text evidence="1">The sequence shown here is derived from an EMBL/GenBank/DDBJ whole genome shotgun (WGS) entry which is preliminary data.</text>
</comment>
<gene>
    <name evidence="1" type="ORF">WMO14_05495</name>
</gene>
<accession>A0ABV1BUB8</accession>
<dbReference type="PANTHER" id="PTHR35866:SF2">
    <property type="entry name" value="YKGJ FAMILY CYSTEINE CLUSTER PROTEIN"/>
    <property type="match status" value="1"/>
</dbReference>
<dbReference type="RefSeq" id="WP_242854081.1">
    <property type="nucleotide sequence ID" value="NZ_DAWCMB010000020.1"/>
</dbReference>
<dbReference type="Proteomes" id="UP001442364">
    <property type="component" value="Unassembled WGS sequence"/>
</dbReference>
<dbReference type="InterPro" id="IPR005358">
    <property type="entry name" value="Puta_zinc/iron-chelating_dom"/>
</dbReference>
<proteinExistence type="predicted"/>